<comment type="caution">
    <text evidence="1">The sequence shown here is derived from an EMBL/GenBank/DDBJ whole genome shotgun (WGS) entry which is preliminary data.</text>
</comment>
<organism evidence="1 2">
    <name type="scientific">Aspergillus sclerotioniger CBS 115572</name>
    <dbReference type="NCBI Taxonomy" id="1450535"/>
    <lineage>
        <taxon>Eukaryota</taxon>
        <taxon>Fungi</taxon>
        <taxon>Dikarya</taxon>
        <taxon>Ascomycota</taxon>
        <taxon>Pezizomycotina</taxon>
        <taxon>Eurotiomycetes</taxon>
        <taxon>Eurotiomycetidae</taxon>
        <taxon>Eurotiales</taxon>
        <taxon>Aspergillaceae</taxon>
        <taxon>Aspergillus</taxon>
        <taxon>Aspergillus subgen. Circumdati</taxon>
    </lineage>
</organism>
<name>A0A317X806_9EURO</name>
<dbReference type="AlphaFoldDB" id="A0A317X806"/>
<evidence type="ECO:0000313" key="2">
    <source>
        <dbReference type="Proteomes" id="UP000246702"/>
    </source>
</evidence>
<dbReference type="GeneID" id="37109254"/>
<protein>
    <submittedName>
        <fullName evidence="1">Uncharacterized protein</fullName>
    </submittedName>
</protein>
<dbReference type="OrthoDB" id="10625349at2759"/>
<sequence>MACPSTSSRRWHRGLCDSLLQSLCLREIQQTKTPGSRACFKVYGMEEMLVVRCLPIRCCSRGKKGIAWDDMHRTKKRPSAWHGSKIDQHYLPVTSLSRGSNQQLTRYAPCIIIAVVQAGGRLGTDRHKFIRLALSMPPWLVPTIDEGCRGGK</sequence>
<gene>
    <name evidence="1" type="ORF">BO94DRAFT_352162</name>
</gene>
<dbReference type="Proteomes" id="UP000246702">
    <property type="component" value="Unassembled WGS sequence"/>
</dbReference>
<evidence type="ECO:0000313" key="1">
    <source>
        <dbReference type="EMBL" id="PWY93772.1"/>
    </source>
</evidence>
<keyword evidence="2" id="KW-1185">Reference proteome</keyword>
<accession>A0A317X806</accession>
<proteinExistence type="predicted"/>
<dbReference type="RefSeq" id="XP_025470533.1">
    <property type="nucleotide sequence ID" value="XM_025607111.1"/>
</dbReference>
<dbReference type="EMBL" id="MSFK01000006">
    <property type="protein sequence ID" value="PWY93772.1"/>
    <property type="molecule type" value="Genomic_DNA"/>
</dbReference>
<reference evidence="1 2" key="1">
    <citation type="submission" date="2016-12" db="EMBL/GenBank/DDBJ databases">
        <title>The genomes of Aspergillus section Nigri reveals drivers in fungal speciation.</title>
        <authorList>
            <consortium name="DOE Joint Genome Institute"/>
            <person name="Vesth T.C."/>
            <person name="Nybo J."/>
            <person name="Theobald S."/>
            <person name="Brandl J."/>
            <person name="Frisvad J.C."/>
            <person name="Nielsen K.F."/>
            <person name="Lyhne E.K."/>
            <person name="Kogle M.E."/>
            <person name="Kuo A."/>
            <person name="Riley R."/>
            <person name="Clum A."/>
            <person name="Nolan M."/>
            <person name="Lipzen A."/>
            <person name="Salamov A."/>
            <person name="Henrissat B."/>
            <person name="Wiebenga A."/>
            <person name="De Vries R.P."/>
            <person name="Grigoriev I.V."/>
            <person name="Mortensen U.H."/>
            <person name="Andersen M.R."/>
            <person name="Baker S.E."/>
        </authorList>
    </citation>
    <scope>NUCLEOTIDE SEQUENCE [LARGE SCALE GENOMIC DNA]</scope>
    <source>
        <strain evidence="1 2">CBS 115572</strain>
    </source>
</reference>